<dbReference type="GO" id="GO:0005789">
    <property type="term" value="C:endoplasmic reticulum membrane"/>
    <property type="evidence" value="ECO:0007669"/>
    <property type="project" value="UniProtKB-SubCell"/>
</dbReference>
<dbReference type="STRING" id="286115.A0A507CCG4"/>
<feature type="transmembrane region" description="Helical" evidence="10">
    <location>
        <begin position="301"/>
        <end position="324"/>
    </location>
</feature>
<keyword evidence="8" id="KW-0406">Ion transport</keyword>
<dbReference type="SUPFAM" id="SSF160527">
    <property type="entry name" value="V-type ATPase subunit E-like"/>
    <property type="match status" value="1"/>
</dbReference>
<dbReference type="VEuPathDB" id="FungiDB:SeMB42_g06948"/>
<evidence type="ECO:0000256" key="8">
    <source>
        <dbReference type="ARBA" id="ARBA00023065"/>
    </source>
</evidence>
<comment type="subcellular location">
    <subcellularLocation>
        <location evidence="1">Endoplasmic reticulum membrane</location>
        <topology evidence="1">Single-pass membrane protein</topology>
    </subcellularLocation>
</comment>
<dbReference type="Pfam" id="PF01991">
    <property type="entry name" value="vATP-synt_E"/>
    <property type="match status" value="1"/>
</dbReference>
<comment type="caution">
    <text evidence="11">The sequence shown here is derived from an EMBL/GenBank/DDBJ whole genome shotgun (WGS) entry which is preliminary data.</text>
</comment>
<reference evidence="11 12" key="1">
    <citation type="journal article" date="2019" name="Sci. Rep.">
        <title>Comparative genomics of chytrid fungi reveal insights into the obligate biotrophic and pathogenic lifestyle of Synchytrium endobioticum.</title>
        <authorList>
            <person name="van de Vossenberg B.T.L.H."/>
            <person name="Warris S."/>
            <person name="Nguyen H.D.T."/>
            <person name="van Gent-Pelzer M.P.E."/>
            <person name="Joly D.L."/>
            <person name="van de Geest H.C."/>
            <person name="Bonants P.J.M."/>
            <person name="Smith D.S."/>
            <person name="Levesque C.A."/>
            <person name="van der Lee T.A.J."/>
        </authorList>
    </citation>
    <scope>NUCLEOTIDE SEQUENCE [LARGE SCALE GENOMIC DNA]</scope>
    <source>
        <strain evidence="11 12">MB42</strain>
    </source>
</reference>
<dbReference type="InterPro" id="IPR010580">
    <property type="entry name" value="ER_stress-assoc"/>
</dbReference>
<keyword evidence="7 10" id="KW-1133">Transmembrane helix</keyword>
<evidence type="ECO:0000256" key="10">
    <source>
        <dbReference type="SAM" id="Phobius"/>
    </source>
</evidence>
<evidence type="ECO:0000313" key="12">
    <source>
        <dbReference type="Proteomes" id="UP000317494"/>
    </source>
</evidence>
<keyword evidence="9 10" id="KW-0472">Membrane</keyword>
<dbReference type="GO" id="GO:0033178">
    <property type="term" value="C:proton-transporting two-sector ATPase complex, catalytic domain"/>
    <property type="evidence" value="ECO:0007669"/>
    <property type="project" value="InterPro"/>
</dbReference>
<dbReference type="Proteomes" id="UP000317494">
    <property type="component" value="Unassembled WGS sequence"/>
</dbReference>
<protein>
    <submittedName>
        <fullName evidence="11">Uncharacterized protein</fullName>
    </submittedName>
</protein>
<dbReference type="Gene3D" id="6.10.250.1620">
    <property type="match status" value="1"/>
</dbReference>
<evidence type="ECO:0000256" key="5">
    <source>
        <dbReference type="ARBA" id="ARBA00022692"/>
    </source>
</evidence>
<proteinExistence type="inferred from homology"/>
<comment type="similarity">
    <text evidence="3">Belongs to the V-ATPase E subunit family.</text>
</comment>
<evidence type="ECO:0000256" key="6">
    <source>
        <dbReference type="ARBA" id="ARBA00022824"/>
    </source>
</evidence>
<dbReference type="EMBL" id="QEAN01000433">
    <property type="protein sequence ID" value="TPX37312.1"/>
    <property type="molecule type" value="Genomic_DNA"/>
</dbReference>
<dbReference type="Gene3D" id="3.30.2320.30">
    <property type="entry name" value="ATP synthase, E subunit, C-terminal"/>
    <property type="match status" value="1"/>
</dbReference>
<accession>A0A507CCG4</accession>
<sequence>MAARGLDDAAVAQEMNKMVSFIKQEALEKAREIKVKGDEEFNIEKAKLVRQETLSIEAFYEKKRKQAEVQRKIAQSNHINKARLRVLQSRQEVLNEIFTEAKSKLSDLTTDSSAYGTLLSDLILQGLYKLMEAEVTIQCRKVDVSLVQSAMDDAANKYKETLKRPVKLAIDETNPVPDTSAGGLVLSAMDGRIRCDNTFERRLESMTESMMPAVRMALFGPMPVWFCQKWWMRLEGGSSSIVILIGIRPLSCSFKEHSLVYILVVALFSSDPSIPRNDLYSKNVLKRGNVKSTLKPEGSRYPVGVAVLALFLFVTIGSLIFEFFNRAPVLA</sequence>
<evidence type="ECO:0000256" key="7">
    <source>
        <dbReference type="ARBA" id="ARBA00022989"/>
    </source>
</evidence>
<dbReference type="HAMAP" id="MF_00311">
    <property type="entry name" value="ATP_synth_E_arch"/>
    <property type="match status" value="1"/>
</dbReference>
<gene>
    <name evidence="11" type="ORF">SeMB42_g06948</name>
</gene>
<keyword evidence="5 10" id="KW-0812">Transmembrane</keyword>
<evidence type="ECO:0000313" key="11">
    <source>
        <dbReference type="EMBL" id="TPX37312.1"/>
    </source>
</evidence>
<comment type="similarity">
    <text evidence="2">Belongs to the RAMP4 family.</text>
</comment>
<dbReference type="InterPro" id="IPR002842">
    <property type="entry name" value="ATPase_V1_Esu"/>
</dbReference>
<keyword evidence="6" id="KW-0256">Endoplasmic reticulum</keyword>
<evidence type="ECO:0000256" key="2">
    <source>
        <dbReference type="ARBA" id="ARBA00005500"/>
    </source>
</evidence>
<dbReference type="InterPro" id="IPR038495">
    <property type="entry name" value="ATPase_E_C"/>
</dbReference>
<evidence type="ECO:0000256" key="3">
    <source>
        <dbReference type="ARBA" id="ARBA00005901"/>
    </source>
</evidence>
<evidence type="ECO:0000256" key="9">
    <source>
        <dbReference type="ARBA" id="ARBA00023136"/>
    </source>
</evidence>
<evidence type="ECO:0000256" key="4">
    <source>
        <dbReference type="ARBA" id="ARBA00022448"/>
    </source>
</evidence>
<dbReference type="AlphaFoldDB" id="A0A507CCG4"/>
<evidence type="ECO:0000256" key="1">
    <source>
        <dbReference type="ARBA" id="ARBA00004389"/>
    </source>
</evidence>
<dbReference type="Pfam" id="PF06624">
    <property type="entry name" value="RAMP4"/>
    <property type="match status" value="1"/>
</dbReference>
<dbReference type="GO" id="GO:0046961">
    <property type="term" value="F:proton-transporting ATPase activity, rotational mechanism"/>
    <property type="evidence" value="ECO:0007669"/>
    <property type="project" value="InterPro"/>
</dbReference>
<organism evidence="11 12">
    <name type="scientific">Synchytrium endobioticum</name>
    <dbReference type="NCBI Taxonomy" id="286115"/>
    <lineage>
        <taxon>Eukaryota</taxon>
        <taxon>Fungi</taxon>
        <taxon>Fungi incertae sedis</taxon>
        <taxon>Chytridiomycota</taxon>
        <taxon>Chytridiomycota incertae sedis</taxon>
        <taxon>Chytridiomycetes</taxon>
        <taxon>Synchytriales</taxon>
        <taxon>Synchytriaceae</taxon>
        <taxon>Synchytrium</taxon>
    </lineage>
</organism>
<dbReference type="PANTHER" id="PTHR45715">
    <property type="entry name" value="ATPASE H+-TRANSPORTING V1 SUBUNIT E1A-RELATED"/>
    <property type="match status" value="1"/>
</dbReference>
<keyword evidence="12" id="KW-1185">Reference proteome</keyword>
<keyword evidence="4" id="KW-0813">Transport</keyword>
<name>A0A507CCG4_9FUNG</name>